<gene>
    <name evidence="1" type="ORF">CCACVL1_12894</name>
</gene>
<reference evidence="1 2" key="1">
    <citation type="submission" date="2013-09" db="EMBL/GenBank/DDBJ databases">
        <title>Corchorus capsularis genome sequencing.</title>
        <authorList>
            <person name="Alam M."/>
            <person name="Haque M.S."/>
            <person name="Islam M.S."/>
            <person name="Emdad E.M."/>
            <person name="Islam M.M."/>
            <person name="Ahmed B."/>
            <person name="Halim A."/>
            <person name="Hossen Q.M.M."/>
            <person name="Hossain M.Z."/>
            <person name="Ahmed R."/>
            <person name="Khan M.M."/>
            <person name="Islam R."/>
            <person name="Rashid M.M."/>
            <person name="Khan S.A."/>
            <person name="Rahman M.S."/>
            <person name="Alam M."/>
        </authorList>
    </citation>
    <scope>NUCLEOTIDE SEQUENCE [LARGE SCALE GENOMIC DNA]</scope>
    <source>
        <strain evidence="2">cv. CVL-1</strain>
        <tissue evidence="1">Whole seedling</tissue>
    </source>
</reference>
<dbReference type="EMBL" id="AWWV01010293">
    <property type="protein sequence ID" value="OMO80551.1"/>
    <property type="molecule type" value="Genomic_DNA"/>
</dbReference>
<organism evidence="1 2">
    <name type="scientific">Corchorus capsularis</name>
    <name type="common">Jute</name>
    <dbReference type="NCBI Taxonomy" id="210143"/>
    <lineage>
        <taxon>Eukaryota</taxon>
        <taxon>Viridiplantae</taxon>
        <taxon>Streptophyta</taxon>
        <taxon>Embryophyta</taxon>
        <taxon>Tracheophyta</taxon>
        <taxon>Spermatophyta</taxon>
        <taxon>Magnoliopsida</taxon>
        <taxon>eudicotyledons</taxon>
        <taxon>Gunneridae</taxon>
        <taxon>Pentapetalae</taxon>
        <taxon>rosids</taxon>
        <taxon>malvids</taxon>
        <taxon>Malvales</taxon>
        <taxon>Malvaceae</taxon>
        <taxon>Grewioideae</taxon>
        <taxon>Apeibeae</taxon>
        <taxon>Corchorus</taxon>
    </lineage>
</organism>
<evidence type="ECO:0000313" key="1">
    <source>
        <dbReference type="EMBL" id="OMO80551.1"/>
    </source>
</evidence>
<dbReference type="AlphaFoldDB" id="A0A1R3IDG2"/>
<accession>A0A1R3IDG2</accession>
<keyword evidence="2" id="KW-1185">Reference proteome</keyword>
<evidence type="ECO:0000313" key="2">
    <source>
        <dbReference type="Proteomes" id="UP000188268"/>
    </source>
</evidence>
<dbReference type="Gramene" id="OMO80551">
    <property type="protein sequence ID" value="OMO80551"/>
    <property type="gene ID" value="CCACVL1_12894"/>
</dbReference>
<dbReference type="Proteomes" id="UP000188268">
    <property type="component" value="Unassembled WGS sequence"/>
</dbReference>
<protein>
    <submittedName>
        <fullName evidence="1">Uncharacterized protein</fullName>
    </submittedName>
</protein>
<comment type="caution">
    <text evidence="1">The sequence shown here is derived from an EMBL/GenBank/DDBJ whole genome shotgun (WGS) entry which is preliminary data.</text>
</comment>
<proteinExistence type="predicted"/>
<sequence>MANNQLISSSGYAFSFEMLCMAKGKAKATRQGGARVKRVSLVREAAGEPREVHAKEGWGSVGCHVNLPMSF</sequence>
<name>A0A1R3IDG2_COCAP</name>